<dbReference type="Proteomes" id="UP001500416">
    <property type="component" value="Unassembled WGS sequence"/>
</dbReference>
<comment type="caution">
    <text evidence="1">The sequence shown here is derived from an EMBL/GenBank/DDBJ whole genome shotgun (WGS) entry which is preliminary data.</text>
</comment>
<sequence length="74" mass="8241">MFDRHAEAVWNHAHRLTASWSLAEDLTSATLVESKDRMFAGVVALPSLEPQVLKGVRLTAYAADRTVLRSEPLH</sequence>
<gene>
    <name evidence="1" type="ORF">GCM10010492_37900</name>
</gene>
<evidence type="ECO:0000313" key="1">
    <source>
        <dbReference type="EMBL" id="GAA0235375.1"/>
    </source>
</evidence>
<organism evidence="1 2">
    <name type="scientific">Saccharothrix mutabilis subsp. mutabilis</name>
    <dbReference type="NCBI Taxonomy" id="66855"/>
    <lineage>
        <taxon>Bacteria</taxon>
        <taxon>Bacillati</taxon>
        <taxon>Actinomycetota</taxon>
        <taxon>Actinomycetes</taxon>
        <taxon>Pseudonocardiales</taxon>
        <taxon>Pseudonocardiaceae</taxon>
        <taxon>Saccharothrix</taxon>
    </lineage>
</organism>
<proteinExistence type="predicted"/>
<dbReference type="RefSeq" id="WP_425542846.1">
    <property type="nucleotide sequence ID" value="NZ_BAAABU010000007.1"/>
</dbReference>
<evidence type="ECO:0000313" key="2">
    <source>
        <dbReference type="Proteomes" id="UP001500416"/>
    </source>
</evidence>
<accession>A0ABN0U1F4</accession>
<dbReference type="EMBL" id="BAAABU010000007">
    <property type="protein sequence ID" value="GAA0235375.1"/>
    <property type="molecule type" value="Genomic_DNA"/>
</dbReference>
<name>A0ABN0U1F4_9PSEU</name>
<keyword evidence="2" id="KW-1185">Reference proteome</keyword>
<protein>
    <submittedName>
        <fullName evidence="1">Uncharacterized protein</fullName>
    </submittedName>
</protein>
<reference evidence="1 2" key="1">
    <citation type="journal article" date="2019" name="Int. J. Syst. Evol. Microbiol.">
        <title>The Global Catalogue of Microorganisms (GCM) 10K type strain sequencing project: providing services to taxonomists for standard genome sequencing and annotation.</title>
        <authorList>
            <consortium name="The Broad Institute Genomics Platform"/>
            <consortium name="The Broad Institute Genome Sequencing Center for Infectious Disease"/>
            <person name="Wu L."/>
            <person name="Ma J."/>
        </authorList>
    </citation>
    <scope>NUCLEOTIDE SEQUENCE [LARGE SCALE GENOMIC DNA]</scope>
    <source>
        <strain evidence="1 2">JCM 3380</strain>
    </source>
</reference>